<keyword evidence="1" id="KW-0812">Transmembrane</keyword>
<evidence type="ECO:0000313" key="2">
    <source>
        <dbReference type="EMBL" id="WAW15634.1"/>
    </source>
</evidence>
<evidence type="ECO:0000256" key="1">
    <source>
        <dbReference type="SAM" id="Phobius"/>
    </source>
</evidence>
<organism evidence="2 3">
    <name type="scientific">Peptostreptococcus equinus</name>
    <dbReference type="NCBI Taxonomy" id="3003601"/>
    <lineage>
        <taxon>Bacteria</taxon>
        <taxon>Bacillati</taxon>
        <taxon>Bacillota</taxon>
        <taxon>Clostridia</taxon>
        <taxon>Peptostreptococcales</taxon>
        <taxon>Peptostreptococcaceae</taxon>
        <taxon>Peptostreptococcus</taxon>
    </lineage>
</organism>
<keyword evidence="1" id="KW-1133">Transmembrane helix</keyword>
<protein>
    <submittedName>
        <fullName evidence="2">Uncharacterized protein</fullName>
    </submittedName>
</protein>
<accession>A0ABY7JR60</accession>
<dbReference type="Proteomes" id="UP001164187">
    <property type="component" value="Chromosome"/>
</dbReference>
<evidence type="ECO:0000313" key="3">
    <source>
        <dbReference type="Proteomes" id="UP001164187"/>
    </source>
</evidence>
<keyword evidence="1" id="KW-0472">Membrane</keyword>
<keyword evidence="3" id="KW-1185">Reference proteome</keyword>
<dbReference type="EMBL" id="CP114052">
    <property type="protein sequence ID" value="WAW15634.1"/>
    <property type="molecule type" value="Genomic_DNA"/>
</dbReference>
<dbReference type="RefSeq" id="WP_269312310.1">
    <property type="nucleotide sequence ID" value="NZ_CP114052.1"/>
</dbReference>
<name>A0ABY7JR60_9FIRM</name>
<sequence length="137" mass="16178">METKKAYLTMDLTLSIILFSIILLVFSLFISNINLWKSRLHTSMDMNYILQNHIEEDINLIEHSKHIDIESFNITITDANYKNIKSEDKYFIRRRLKILDEKFGLVEIEEIIKSSEKNKYIMNKTIKSYAIVGNSLN</sequence>
<gene>
    <name evidence="2" type="ORF">O0R46_04085</name>
</gene>
<reference evidence="2" key="1">
    <citation type="submission" date="2022-12" db="EMBL/GenBank/DDBJ databases">
        <title>Peptostreptococcus.</title>
        <authorList>
            <person name="Lee S.H."/>
        </authorList>
    </citation>
    <scope>NUCLEOTIDE SEQUENCE</scope>
    <source>
        <strain evidence="2">CBA3647</strain>
    </source>
</reference>
<proteinExistence type="predicted"/>
<feature type="transmembrane region" description="Helical" evidence="1">
    <location>
        <begin position="12"/>
        <end position="36"/>
    </location>
</feature>